<dbReference type="Pfam" id="PF00271">
    <property type="entry name" value="Helicase_C"/>
    <property type="match status" value="2"/>
</dbReference>
<dbReference type="InterPro" id="IPR000719">
    <property type="entry name" value="Prot_kinase_dom"/>
</dbReference>
<dbReference type="InterPro" id="IPR027417">
    <property type="entry name" value="P-loop_NTPase"/>
</dbReference>
<feature type="coiled-coil region" evidence="6">
    <location>
        <begin position="1083"/>
        <end position="1110"/>
    </location>
</feature>
<evidence type="ECO:0000259" key="11">
    <source>
        <dbReference type="PROSITE" id="PS51192"/>
    </source>
</evidence>
<feature type="compositionally biased region" description="Basic and acidic residues" evidence="7">
    <location>
        <begin position="289"/>
        <end position="308"/>
    </location>
</feature>
<dbReference type="SMART" id="SM00490">
    <property type="entry name" value="HELICc"/>
    <property type="match status" value="2"/>
</dbReference>
<dbReference type="InterPro" id="IPR057842">
    <property type="entry name" value="WH_MER3"/>
</dbReference>
<keyword evidence="9" id="KW-0732">Signal</keyword>
<dbReference type="GO" id="GO:0016787">
    <property type="term" value="F:hydrolase activity"/>
    <property type="evidence" value="ECO:0007669"/>
    <property type="project" value="UniProtKB-KW"/>
</dbReference>
<keyword evidence="2" id="KW-0378">Hydrolase</keyword>
<feature type="compositionally biased region" description="Basic and acidic residues" evidence="7">
    <location>
        <begin position="360"/>
        <end position="371"/>
    </location>
</feature>
<dbReference type="Pfam" id="PF00270">
    <property type="entry name" value="DEAD"/>
    <property type="match status" value="2"/>
</dbReference>
<dbReference type="SUPFAM" id="SSF158702">
    <property type="entry name" value="Sec63 N-terminal domain-like"/>
    <property type="match status" value="2"/>
</dbReference>
<dbReference type="InterPro" id="IPR008271">
    <property type="entry name" value="Ser/Thr_kinase_AS"/>
</dbReference>
<accession>A0A0P1A4Q8</accession>
<feature type="domain" description="Protein kinase" evidence="10">
    <location>
        <begin position="450"/>
        <end position="743"/>
    </location>
</feature>
<feature type="domain" description="Helicase C-terminal" evidence="12">
    <location>
        <begin position="1300"/>
        <end position="1493"/>
    </location>
</feature>
<dbReference type="FunFam" id="3.40.50.300:FF:000062">
    <property type="entry name" value="U5 small nuclear ribonucleoprotein helicase"/>
    <property type="match status" value="1"/>
</dbReference>
<dbReference type="SUPFAM" id="SSF52540">
    <property type="entry name" value="P-loop containing nucleoside triphosphate hydrolases"/>
    <property type="match status" value="3"/>
</dbReference>
<dbReference type="PROSITE" id="PS51192">
    <property type="entry name" value="HELICASE_ATP_BIND_1"/>
    <property type="match status" value="2"/>
</dbReference>
<dbReference type="Gene3D" id="3.40.50.300">
    <property type="entry name" value="P-loop containing nucleotide triphosphate hydrolases"/>
    <property type="match status" value="4"/>
</dbReference>
<dbReference type="FunFam" id="1.10.10.10:FF:000012">
    <property type="entry name" value="U5 small nuclear ribonucleoprotein helicase"/>
    <property type="match status" value="1"/>
</dbReference>
<dbReference type="PROSITE" id="PS00108">
    <property type="entry name" value="PROTEIN_KINASE_ST"/>
    <property type="match status" value="1"/>
</dbReference>
<dbReference type="Pfam" id="PF02889">
    <property type="entry name" value="Sec63"/>
    <property type="match status" value="2"/>
</dbReference>
<dbReference type="InterPro" id="IPR036390">
    <property type="entry name" value="WH_DNA-bd_sf"/>
</dbReference>
<name>A0A0P1A4Q8_PLAHL</name>
<dbReference type="InterPro" id="IPR036388">
    <property type="entry name" value="WH-like_DNA-bd_sf"/>
</dbReference>
<evidence type="ECO:0000313" key="14">
    <source>
        <dbReference type="Proteomes" id="UP000054928"/>
    </source>
</evidence>
<evidence type="ECO:0000256" key="9">
    <source>
        <dbReference type="SAM" id="SignalP"/>
    </source>
</evidence>
<evidence type="ECO:0000313" key="13">
    <source>
        <dbReference type="EMBL" id="CEG35152.1"/>
    </source>
</evidence>
<keyword evidence="3" id="KW-0347">Helicase</keyword>
<dbReference type="SUPFAM" id="SSF46785">
    <property type="entry name" value="Winged helix' DNA-binding domain"/>
    <property type="match status" value="1"/>
</dbReference>
<dbReference type="EMBL" id="CCYD01000007">
    <property type="protein sequence ID" value="CEG35152.1"/>
    <property type="molecule type" value="Genomic_DNA"/>
</dbReference>
<dbReference type="PROSITE" id="PS51194">
    <property type="entry name" value="HELICASE_CTER"/>
    <property type="match status" value="2"/>
</dbReference>
<dbReference type="PANTHER" id="PTHR47961">
    <property type="entry name" value="DNA POLYMERASE THETA, PUTATIVE (AFU_ORTHOLOGUE AFUA_1G05260)-RELATED"/>
    <property type="match status" value="1"/>
</dbReference>
<organism evidence="13 14">
    <name type="scientific">Plasmopara halstedii</name>
    <name type="common">Downy mildew of sunflower</name>
    <dbReference type="NCBI Taxonomy" id="4781"/>
    <lineage>
        <taxon>Eukaryota</taxon>
        <taxon>Sar</taxon>
        <taxon>Stramenopiles</taxon>
        <taxon>Oomycota</taxon>
        <taxon>Peronosporomycetes</taxon>
        <taxon>Peronosporales</taxon>
        <taxon>Peronosporaceae</taxon>
        <taxon>Plasmopara</taxon>
    </lineage>
</organism>
<dbReference type="Proteomes" id="UP000054928">
    <property type="component" value="Unassembled WGS sequence"/>
</dbReference>
<evidence type="ECO:0000259" key="12">
    <source>
        <dbReference type="PROSITE" id="PS51194"/>
    </source>
</evidence>
<dbReference type="GO" id="GO:0004672">
    <property type="term" value="F:protein kinase activity"/>
    <property type="evidence" value="ECO:0007669"/>
    <property type="project" value="InterPro"/>
</dbReference>
<dbReference type="InterPro" id="IPR014001">
    <property type="entry name" value="Helicase_ATP-bd"/>
</dbReference>
<dbReference type="InterPro" id="IPR050474">
    <property type="entry name" value="Hel308_SKI2-like"/>
</dbReference>
<feature type="domain" description="Helicase C-terminal" evidence="12">
    <location>
        <begin position="2203"/>
        <end position="2366"/>
    </location>
</feature>
<dbReference type="GO" id="GO:0004386">
    <property type="term" value="F:helicase activity"/>
    <property type="evidence" value="ECO:0007669"/>
    <property type="project" value="UniProtKB-KW"/>
</dbReference>
<dbReference type="RefSeq" id="XP_024571521.1">
    <property type="nucleotide sequence ID" value="XM_024729802.1"/>
</dbReference>
<dbReference type="FunFam" id="1.10.3380.10:FF:000001">
    <property type="entry name" value="U5 small nuclear ribonucleoprotein helicase"/>
    <property type="match status" value="1"/>
</dbReference>
<dbReference type="SMART" id="SM00487">
    <property type="entry name" value="DEXDc"/>
    <property type="match status" value="2"/>
</dbReference>
<dbReference type="SMART" id="SM00382">
    <property type="entry name" value="AAA"/>
    <property type="match status" value="2"/>
</dbReference>
<sequence>MRRVSWLVVLTIFNASNWFMTIFADYSTVEIYSDANCESIPLVVTLEVMNTTCTPSGTCNAIEINNSSYYYAQQCTTDRFKYTSQLFSGAKYLMIDGFQEEGCESYVRSNVFLAAGTCQLASYVGQRSEIATLFRDGSAYMTVYSDSACAKKTQVFDLNTSIIQDHTCYKGYNKFYTSDHTGIVVENTSDSGSNLTTPTMMLSHESSMSTGALFGIVVTCLGVVIVPILLIYWRMHHSKQKREKSAGNSRAQPPDISLVVSGKHESDERYAPDLSPKFDRKSSHSGHALRNERKCEPTPVHWKDERTARGNGLRRLPNDRFGSDSIGRLHTNELHTASRHSSRLQREDLSDGQNYSDPIPSDHRQPDHKWDGPYSDKVMNDRDHVHGESIRSNWMQDFELSRQWTPSEPEQSTRAKSEPLHAHTLRGPVTADSVCEDDAVLSSRISRDKVIVEDLIGRGGYGEVYRGTYEGRAVAVKMLFPETRKSTRHVTEFLTEVKMMTIMDHPRVVEYIGVSWNNLMDLCAVTEFMAGGDLRAWLSERADNANPVGFDYTKIKIATHVAHALAYLHALTPCVIHRDLKSKNILLDENHNAKLADFGASRERIDVTMTAGVGTSLWIAPEVMMGERYDDKADIFSFGVVLSELDSQQNPYAHAKEKSSLGRKMPDTAILQLVAMGKLRVEFSLEPAMTTFLSALRAEFLASVPSTCISNDSKKDSQLLQSSSFSPSNRTVTRHRTFQDPFVSSEISHRDILKILQVNDTTQGQTIKYKSQKESLKTLKRQDGSKINNVIEVLLTLCHTHLETNRSNEVFTSFELAQSILQSIQENRDLETLQAHLFNLLGVEGMELIAFAVQNQKELLSKQKLDELQKMLRQQEKKTQRQASREIRKEANEENWLEAAGYDLEVVRLQREAVDHERRLESSSLIQREFGTLQGGYDSTGAAGQLMSAGVLTLPSSTKRTYFKGYEHVFIPAHAKKPLEKEDPLVEIASLDDFAQTAFHGISTLNRLQSKLFHAAYHSNQNLLVCAPTGAGKTNVAMLTILQEVKTQYIRSKDERSVSFTQRLAKIKIIYVAPMKALAQEVVTKFSERLRELKLQVRELTGDMQLTKREIDETHVIVTTPEKWDVITRKSGTQQSLLSQVKVLIIDEVHLLADERGPVIETIVARTLRRVESTQCMIRIVGLSATLPNYVDVATFLRVSVPSGDVRMQNAATNGGQGGLFYFDATYRPVPLDQTFIGVSTNGNLKDAVTLNTTALTTSFENEDEMMKDKKGTNTMSRQRQIELMMNKLTLAHCLKQVQAKEQVMVFVHSRKETGRTMRTLIELARGHEEEMKTLEAFLPPIELQLDRNLHERVLKSRNQEVKELLGYGLGIHHAGMLRSDRNLTEELFERGYIRVLCCTATLAWGVNLPAHSVLIKGTQVYNAAKGGITQLSILDVMQIFGRAGRPQYDTRGDAVLLTTQDNLAHYLRLLTTGLPMESALIQALPDHLNAEIVSNTITNLDEACTWLSYTYLYVRMRKNPLAYGMKWDDVQHDPMLVARRRQLILAAAEKLAACRMIKISREKGQKAVNGEPQVTFTVTSVGRVASHYYIQHTSIETFHELFEASSEEEDTLNWDTVFRFLCSSHEFEQLKSREDEMTELEQLQHRYCRYAIVGGGLDTSPGKTNILLQSLLSRGRISSFTLISDSNYVAQNGARVARALFEICLKKSRGNYAAMFLQLAKCIDQKLWFDQTPLLQFSNVPFAIIHELEHQSLYDAMIDPQACNLSSKALKWIQSLPFLDITNVQTQPVGKTMLKVTFELTPLFLEWKEGVFQGKTLASWIWIEDGLNGYIYHSEYYILHQARFLTWKARAQSLELECFLPVFLSQTQQEVQYVIRIFSDRFVGIESFYYVSYTPVQETQSENQMSTSLLQLHPQPLESLENHVYQSLYQTTCSHLNRIQTQMFYKFYHTQENLLLCAPTGSGKTLCAEIAMFRVWNSIQRDTMDCMKTSCRSLIVYLAPMQALVREKVMDWTTKFTCHSELRKKIVEVSNETLVNMEFLLNQADLVVSTCEKWDQMTRNPFVAQKLMSQIALVIVDEVHLLNEPPYGPVFELILSRIRRFQTDHPFRIIALSSSLANANDVGRWLNTPTSESNVNFAYNFHPSVRPIPLEMHVQGFPERHYVARMAAMNKPTFMLIQTHAVEKPVLIFVSSKAQTKVTALDLIQFSMACDDTNTEKKGFLSLDEDVMHSICLSNQIIDETLKHTLAFGIGLYHVGLLQRERQIVEKLYREGGIQIVISTSNFAWGMPLSASLVVLKGIESFENGRYCSYPLSDILQMIGRAGRPNVDEKGIVCVLVEEGKKNRTQRFLYEPIAMESCLNEKNVVNDVNAEIVAGAIHSRKEVMEYLTWTYLFQRVLTNPRYYGLVQFKEQDTDDHKRQKIELFFDKLITTILDRLVSYQCLILTQNATRFEPTFAGKVAASLYIDVRTISNLLTALKTQCTNAMTEFETNTLQVLCIVCESCVEFDQVPVRHHEILSNLLLELCGKVKYSPLKYLYARGKKQPKRLVETHGSQVKAMVILQMYLMRMRFPSSDFRNDLRIILDFLPRLLRAVIHLCAYIQLPTFVRTGIRLEQAVVQGRWPDENNTLAQFPHVSPKVKKILNDEWKVSTLLDFQTLIADKTKKKTIVERLQNVRSQSGLTNSQVHELIREVEKLPQYQVNLSVHSNELHVLLTQKYKKRKQVTCTTRLHYPKAYGLYVLITKKTNDDEMISELKHVPYNEKILLRLTSSALDTEYRVHVLSDAIAGLESLHCLKL</sequence>
<dbReference type="SMART" id="SM00973">
    <property type="entry name" value="Sec63"/>
    <property type="match status" value="2"/>
</dbReference>
<dbReference type="Gene3D" id="1.10.10.10">
    <property type="entry name" value="Winged helix-like DNA-binding domain superfamily/Winged helix DNA-binding domain"/>
    <property type="match status" value="2"/>
</dbReference>
<keyword evidence="14" id="KW-1185">Reference proteome</keyword>
<evidence type="ECO:0000256" key="4">
    <source>
        <dbReference type="ARBA" id="ARBA00022840"/>
    </source>
</evidence>
<dbReference type="Pfam" id="PF00069">
    <property type="entry name" value="Pkinase"/>
    <property type="match status" value="1"/>
</dbReference>
<dbReference type="InterPro" id="IPR035892">
    <property type="entry name" value="C2_domain_sf"/>
</dbReference>
<keyword evidence="1 5" id="KW-0547">Nucleotide-binding</keyword>
<feature type="compositionally biased region" description="Basic and acidic residues" evidence="7">
    <location>
        <begin position="411"/>
        <end position="421"/>
    </location>
</feature>
<evidence type="ECO:0000256" key="5">
    <source>
        <dbReference type="PROSITE-ProRule" id="PRU10141"/>
    </source>
</evidence>
<feature type="domain" description="Helicase ATP-binding" evidence="11">
    <location>
        <begin position="1014"/>
        <end position="1205"/>
    </location>
</feature>
<keyword evidence="4 5" id="KW-0067">ATP-binding</keyword>
<feature type="transmembrane region" description="Helical" evidence="8">
    <location>
        <begin position="210"/>
        <end position="233"/>
    </location>
</feature>
<dbReference type="Gene3D" id="1.10.510.10">
    <property type="entry name" value="Transferase(Phosphotransferase) domain 1"/>
    <property type="match status" value="1"/>
</dbReference>
<dbReference type="InterPro" id="IPR011545">
    <property type="entry name" value="DEAD/DEAH_box_helicase_dom"/>
</dbReference>
<feature type="chain" id="PRO_5006058377" evidence="9">
    <location>
        <begin position="25"/>
        <end position="2797"/>
    </location>
</feature>
<dbReference type="FunFam" id="1.10.10.10:FF:000024">
    <property type="entry name" value="U5 small nuclear ribonucleoprotein helicase"/>
    <property type="match status" value="1"/>
</dbReference>
<keyword evidence="8" id="KW-0812">Transmembrane</keyword>
<keyword evidence="6" id="KW-0175">Coiled coil</keyword>
<dbReference type="GO" id="GO:0003676">
    <property type="term" value="F:nucleic acid binding"/>
    <property type="evidence" value="ECO:0007669"/>
    <property type="project" value="InterPro"/>
</dbReference>
<evidence type="ECO:0000256" key="2">
    <source>
        <dbReference type="ARBA" id="ARBA00022801"/>
    </source>
</evidence>
<keyword evidence="8" id="KW-1133">Transmembrane helix</keyword>
<keyword evidence="8" id="KW-0472">Membrane</keyword>
<feature type="compositionally biased region" description="Basic and acidic residues" evidence="7">
    <location>
        <begin position="262"/>
        <end position="282"/>
    </location>
</feature>
<dbReference type="InterPro" id="IPR003593">
    <property type="entry name" value="AAA+_ATPase"/>
</dbReference>
<evidence type="ECO:0000256" key="8">
    <source>
        <dbReference type="SAM" id="Phobius"/>
    </source>
</evidence>
<dbReference type="InterPro" id="IPR004179">
    <property type="entry name" value="Sec63-dom"/>
</dbReference>
<dbReference type="PANTHER" id="PTHR47961:SF4">
    <property type="entry name" value="ACTIVATING SIGNAL COINTEGRATOR 1 COMPLEX SUBUNIT 3"/>
    <property type="match status" value="1"/>
</dbReference>
<evidence type="ECO:0000256" key="7">
    <source>
        <dbReference type="SAM" id="MobiDB-lite"/>
    </source>
</evidence>
<dbReference type="GO" id="GO:0005634">
    <property type="term" value="C:nucleus"/>
    <property type="evidence" value="ECO:0007669"/>
    <property type="project" value="TreeGrafter"/>
</dbReference>
<feature type="coiled-coil region" evidence="6">
    <location>
        <begin position="865"/>
        <end position="893"/>
    </location>
</feature>
<dbReference type="STRING" id="4781.A0A0P1A4Q8"/>
<dbReference type="FunFam" id="3.40.50.300:FF:000102">
    <property type="entry name" value="RNA helicase, activating signal cointegrator 1"/>
    <property type="match status" value="1"/>
</dbReference>
<dbReference type="GO" id="GO:0005524">
    <property type="term" value="F:ATP binding"/>
    <property type="evidence" value="ECO:0007669"/>
    <property type="project" value="UniProtKB-UniRule"/>
</dbReference>
<dbReference type="Gene3D" id="2.60.40.150">
    <property type="entry name" value="C2 domain"/>
    <property type="match status" value="1"/>
</dbReference>
<dbReference type="InterPro" id="IPR001650">
    <property type="entry name" value="Helicase_C-like"/>
</dbReference>
<feature type="region of interest" description="Disordered" evidence="7">
    <location>
        <begin position="402"/>
        <end position="428"/>
    </location>
</feature>
<evidence type="ECO:0000259" key="10">
    <source>
        <dbReference type="PROSITE" id="PS50011"/>
    </source>
</evidence>
<feature type="domain" description="Helicase ATP-binding" evidence="11">
    <location>
        <begin position="1946"/>
        <end position="2135"/>
    </location>
</feature>
<feature type="region of interest" description="Disordered" evidence="7">
    <location>
        <begin position="243"/>
        <end position="381"/>
    </location>
</feature>
<evidence type="ECO:0000256" key="3">
    <source>
        <dbReference type="ARBA" id="ARBA00022806"/>
    </source>
</evidence>
<dbReference type="CDD" id="cd18795">
    <property type="entry name" value="SF2_C_Ski2"/>
    <property type="match status" value="2"/>
</dbReference>
<dbReference type="Gene3D" id="1.10.3380.10">
    <property type="entry name" value="Sec63 N-terminal domain-like domain"/>
    <property type="match status" value="2"/>
</dbReference>
<feature type="signal peptide" evidence="9">
    <location>
        <begin position="1"/>
        <end position="24"/>
    </location>
</feature>
<evidence type="ECO:0000256" key="1">
    <source>
        <dbReference type="ARBA" id="ARBA00022741"/>
    </source>
</evidence>
<dbReference type="InterPro" id="IPR011009">
    <property type="entry name" value="Kinase-like_dom_sf"/>
</dbReference>
<dbReference type="OrthoDB" id="5575at2759"/>
<dbReference type="SUPFAM" id="SSF56112">
    <property type="entry name" value="Protein kinase-like (PK-like)"/>
    <property type="match status" value="1"/>
</dbReference>
<dbReference type="Pfam" id="PF23445">
    <property type="entry name" value="WHD_SNRNP200"/>
    <property type="match status" value="2"/>
</dbReference>
<evidence type="ECO:0000256" key="6">
    <source>
        <dbReference type="SAM" id="Coils"/>
    </source>
</evidence>
<dbReference type="InterPro" id="IPR017441">
    <property type="entry name" value="Protein_kinase_ATP_BS"/>
</dbReference>
<protein>
    <submittedName>
        <fullName evidence="13">Dead deah box rna</fullName>
    </submittedName>
</protein>
<reference evidence="14" key="1">
    <citation type="submission" date="2014-09" db="EMBL/GenBank/DDBJ databases">
        <authorList>
            <person name="Sharma Rahul"/>
            <person name="Thines Marco"/>
        </authorList>
    </citation>
    <scope>NUCLEOTIDE SEQUENCE [LARGE SCALE GENOMIC DNA]</scope>
</reference>
<dbReference type="PROSITE" id="PS00107">
    <property type="entry name" value="PROTEIN_KINASE_ATP"/>
    <property type="match status" value="1"/>
</dbReference>
<proteinExistence type="predicted"/>
<dbReference type="SMART" id="SM00220">
    <property type="entry name" value="S_TKc"/>
    <property type="match status" value="1"/>
</dbReference>
<dbReference type="PROSITE" id="PS50011">
    <property type="entry name" value="PROTEIN_KINASE_DOM"/>
    <property type="match status" value="1"/>
</dbReference>
<feature type="binding site" evidence="5">
    <location>
        <position position="477"/>
    </location>
    <ligand>
        <name>ATP</name>
        <dbReference type="ChEBI" id="CHEBI:30616"/>
    </ligand>
</feature>
<dbReference type="GeneID" id="36408961"/>